<dbReference type="Proteomes" id="UP001652660">
    <property type="component" value="Chromosome 2e"/>
</dbReference>
<proteinExistence type="predicted"/>
<dbReference type="PANTHER" id="PTHR47718:SF2">
    <property type="entry name" value="PROTEIN FAR1-RELATED SEQUENCE 5-LIKE"/>
    <property type="match status" value="1"/>
</dbReference>
<dbReference type="Pfam" id="PF03101">
    <property type="entry name" value="FAR1"/>
    <property type="match status" value="1"/>
</dbReference>
<protein>
    <submittedName>
        <fullName evidence="4">Protein FAR1-RELATED SEQUENCE 5-like</fullName>
    </submittedName>
</protein>
<name>A0ABM4WQ22_COFAR</name>
<dbReference type="PANTHER" id="PTHR47718">
    <property type="entry name" value="OS01G0519700 PROTEIN"/>
    <property type="match status" value="1"/>
</dbReference>
<dbReference type="RefSeq" id="XP_071933885.1">
    <property type="nucleotide sequence ID" value="XM_072077784.1"/>
</dbReference>
<sequence>MEEALCPKIGMEFQSEDETYNFYNRYGLVVRFNVRKDYLNKDKDGVVTSRRYTCCKEGFKRRYEGDVKPKRTRAETKIECEAKMGIILNRKTMKYQVRDLKVNIFQGAQAEIANDAGISLKQSHELMGNEAGGLGNIGYTHDDLKRYLQTKKERGLKYGEAGAMLRYFEEQKLENLSFFHAEQLDCEEQITNMFWADASMLMDYPYFGDAVCGKHLKIIFTDQDVAMAAAISAVMPSTYYGLCTFHIRVNFMKHLGNYYKDGSNLPYRFTKCMYEIEDENEFIMAWDAMLKEHKAETNEWLLGIYAYRKKWAKYFMKGAWTAVYDMVGTKFIPDQYVTKRWTKTARSGGSVDYKGREISLGPSLSISHRYRLVAPEMVRLATRAAMSEPATKLVSSVMSELLKRVEMPFCGEIDEITQNSASMDLCEEIQVQNVAGHFVTPTGLKKQSSRKTKKPFSESNFGSSPVIHSDMQSCRMSGEPVITSQILGVNNIRIQGCNNLPLLILNDPTPIVASVERPKSSAPIHISDEEVELPTI</sequence>
<feature type="domain" description="FAR1" evidence="2">
    <location>
        <begin position="21"/>
        <end position="101"/>
    </location>
</feature>
<evidence type="ECO:0000313" key="4">
    <source>
        <dbReference type="RefSeq" id="XP_071933885.1"/>
    </source>
</evidence>
<evidence type="ECO:0000313" key="3">
    <source>
        <dbReference type="Proteomes" id="UP001652660"/>
    </source>
</evidence>
<dbReference type="GeneID" id="140036395"/>
<accession>A0ABM4WQ22</accession>
<organism evidence="3 4">
    <name type="scientific">Coffea arabica</name>
    <name type="common">Arabian coffee</name>
    <dbReference type="NCBI Taxonomy" id="13443"/>
    <lineage>
        <taxon>Eukaryota</taxon>
        <taxon>Viridiplantae</taxon>
        <taxon>Streptophyta</taxon>
        <taxon>Embryophyta</taxon>
        <taxon>Tracheophyta</taxon>
        <taxon>Spermatophyta</taxon>
        <taxon>Magnoliopsida</taxon>
        <taxon>eudicotyledons</taxon>
        <taxon>Gunneridae</taxon>
        <taxon>Pentapetalae</taxon>
        <taxon>asterids</taxon>
        <taxon>lamiids</taxon>
        <taxon>Gentianales</taxon>
        <taxon>Rubiaceae</taxon>
        <taxon>Ixoroideae</taxon>
        <taxon>Gardenieae complex</taxon>
        <taxon>Bertiereae - Coffeeae clade</taxon>
        <taxon>Coffeeae</taxon>
        <taxon>Coffea</taxon>
    </lineage>
</organism>
<reference evidence="4" key="1">
    <citation type="submission" date="2025-08" db="UniProtKB">
        <authorList>
            <consortium name="RefSeq"/>
        </authorList>
    </citation>
    <scope>IDENTIFICATION</scope>
    <source>
        <tissue evidence="4">Leaves</tissue>
    </source>
</reference>
<gene>
    <name evidence="4" type="primary">LOC140036395</name>
</gene>
<evidence type="ECO:0000259" key="2">
    <source>
        <dbReference type="Pfam" id="PF03101"/>
    </source>
</evidence>
<dbReference type="InterPro" id="IPR004330">
    <property type="entry name" value="FAR1_DNA_bnd_dom"/>
</dbReference>
<feature type="region of interest" description="Disordered" evidence="1">
    <location>
        <begin position="442"/>
        <end position="462"/>
    </location>
</feature>
<evidence type="ECO:0000256" key="1">
    <source>
        <dbReference type="SAM" id="MobiDB-lite"/>
    </source>
</evidence>
<keyword evidence="3" id="KW-1185">Reference proteome</keyword>